<comment type="caution">
    <text evidence="5">The sequence shown here is derived from an EMBL/GenBank/DDBJ whole genome shotgun (WGS) entry which is preliminary data.</text>
</comment>
<dbReference type="PANTHER" id="PTHR10426">
    <property type="entry name" value="STRICTOSIDINE SYNTHASE-RELATED"/>
    <property type="match status" value="1"/>
</dbReference>
<gene>
    <name evidence="5" type="ORF">ACHAW5_008350</name>
</gene>
<protein>
    <recommendedName>
        <fullName evidence="4">Strictosidine synthase conserved region domain-containing protein</fullName>
    </recommendedName>
</protein>
<feature type="domain" description="Strictosidine synthase conserved region" evidence="4">
    <location>
        <begin position="203"/>
        <end position="266"/>
    </location>
</feature>
<evidence type="ECO:0000313" key="6">
    <source>
        <dbReference type="Proteomes" id="UP001530315"/>
    </source>
</evidence>
<dbReference type="Pfam" id="PF03088">
    <property type="entry name" value="Str_synth"/>
    <property type="match status" value="1"/>
</dbReference>
<name>A0ABD3NQ85_9STRA</name>
<keyword evidence="6" id="KW-1185">Reference proteome</keyword>
<keyword evidence="3" id="KW-0325">Glycoprotein</keyword>
<reference evidence="5 6" key="1">
    <citation type="submission" date="2024-10" db="EMBL/GenBank/DDBJ databases">
        <title>Updated reference genomes for cyclostephanoid diatoms.</title>
        <authorList>
            <person name="Roberts W.R."/>
            <person name="Alverson A.J."/>
        </authorList>
    </citation>
    <scope>NUCLEOTIDE SEQUENCE [LARGE SCALE GENOMIC DNA]</scope>
    <source>
        <strain evidence="5 6">AJA276-08</strain>
    </source>
</reference>
<dbReference type="Gene3D" id="2.120.10.30">
    <property type="entry name" value="TolB, C-terminal domain"/>
    <property type="match status" value="1"/>
</dbReference>
<dbReference type="SUPFAM" id="SSF63829">
    <property type="entry name" value="Calcium-dependent phosphotriesterase"/>
    <property type="match status" value="1"/>
</dbReference>
<evidence type="ECO:0000256" key="3">
    <source>
        <dbReference type="ARBA" id="ARBA00023180"/>
    </source>
</evidence>
<evidence type="ECO:0000313" key="5">
    <source>
        <dbReference type="EMBL" id="KAL3777947.1"/>
    </source>
</evidence>
<dbReference type="InterPro" id="IPR011042">
    <property type="entry name" value="6-blade_b-propeller_TolB-like"/>
</dbReference>
<evidence type="ECO:0000259" key="4">
    <source>
        <dbReference type="Pfam" id="PF03088"/>
    </source>
</evidence>
<sequence length="431" mass="47141">MPLLPRTLLPVVAVAFAALAVRLRLSLLGLSPVSFVLPELPSFASDDRLVGVVVEKLGEDDLVYPECLVVSPDGRTMFASLGDGRIVRIRDPDSNVPTWETILRTGSPGDDDDDAMLRCGSGGPTDDHPDYGPREEICGRPLGMWLDGNDVLLIADAYRGLLEVANVYGPGPAVVRVLATRAASDPPDYSFMLLNSVVRVPGGDVYLTETSTRFRRRRIFHAAMDGAADGRLLRYRDGVVDVVAGVIYMANGLAVTHDGKALLIVSGVRILRYDLATRAMDPEPFISSMPGTGDNVKAMEVLPNGERARCYWAALGGTYRRPFSLIKFLSNKPMLRSLLLAIIPYRKVVDLIPKWTALAVYDEEGGLIETLVDDGGAASREEDGTARGVTAPWISEMEPVGNYLYLASWYNPFLARIDKRDIKFERKSIVT</sequence>
<accession>A0ABD3NQ85</accession>
<keyword evidence="2" id="KW-0597">Phosphoprotein</keyword>
<proteinExistence type="inferred from homology"/>
<dbReference type="PANTHER" id="PTHR10426:SF88">
    <property type="entry name" value="ADIPOCYTE PLASMA MEMBRANE-ASSOCIATED PROTEIN HEMOMUCIN-RELATED"/>
    <property type="match status" value="1"/>
</dbReference>
<evidence type="ECO:0000256" key="1">
    <source>
        <dbReference type="ARBA" id="ARBA00009191"/>
    </source>
</evidence>
<dbReference type="Proteomes" id="UP001530315">
    <property type="component" value="Unassembled WGS sequence"/>
</dbReference>
<dbReference type="EMBL" id="JALLAZ020001252">
    <property type="protein sequence ID" value="KAL3777947.1"/>
    <property type="molecule type" value="Genomic_DNA"/>
</dbReference>
<evidence type="ECO:0000256" key="2">
    <source>
        <dbReference type="ARBA" id="ARBA00022553"/>
    </source>
</evidence>
<dbReference type="AlphaFoldDB" id="A0ABD3NQ85"/>
<dbReference type="InterPro" id="IPR018119">
    <property type="entry name" value="Strictosidine_synth_cons-reg"/>
</dbReference>
<dbReference type="Pfam" id="PF20067">
    <property type="entry name" value="SSL_N"/>
    <property type="match status" value="1"/>
</dbReference>
<organism evidence="5 6">
    <name type="scientific">Stephanodiscus triporus</name>
    <dbReference type="NCBI Taxonomy" id="2934178"/>
    <lineage>
        <taxon>Eukaryota</taxon>
        <taxon>Sar</taxon>
        <taxon>Stramenopiles</taxon>
        <taxon>Ochrophyta</taxon>
        <taxon>Bacillariophyta</taxon>
        <taxon>Coscinodiscophyceae</taxon>
        <taxon>Thalassiosirophycidae</taxon>
        <taxon>Stephanodiscales</taxon>
        <taxon>Stephanodiscaceae</taxon>
        <taxon>Stephanodiscus</taxon>
    </lineage>
</organism>
<comment type="similarity">
    <text evidence="1">Belongs to the strictosidine synthase family.</text>
</comment>